<evidence type="ECO:0000313" key="1">
    <source>
        <dbReference type="EMBL" id="KAK9295070.1"/>
    </source>
</evidence>
<gene>
    <name evidence="1" type="ORF">QLX08_010515</name>
</gene>
<dbReference type="AlphaFoldDB" id="A0AAW0ZBV6"/>
<dbReference type="Proteomes" id="UP001432146">
    <property type="component" value="Unassembled WGS sequence"/>
</dbReference>
<keyword evidence="2" id="KW-1185">Reference proteome</keyword>
<evidence type="ECO:0000313" key="2">
    <source>
        <dbReference type="Proteomes" id="UP001432146"/>
    </source>
</evidence>
<name>A0AAW0ZBV6_9HYME</name>
<organism evidence="1 2">
    <name type="scientific">Tetragonisca angustula</name>
    <dbReference type="NCBI Taxonomy" id="166442"/>
    <lineage>
        <taxon>Eukaryota</taxon>
        <taxon>Metazoa</taxon>
        <taxon>Ecdysozoa</taxon>
        <taxon>Arthropoda</taxon>
        <taxon>Hexapoda</taxon>
        <taxon>Insecta</taxon>
        <taxon>Pterygota</taxon>
        <taxon>Neoptera</taxon>
        <taxon>Endopterygota</taxon>
        <taxon>Hymenoptera</taxon>
        <taxon>Apocrita</taxon>
        <taxon>Aculeata</taxon>
        <taxon>Apoidea</taxon>
        <taxon>Anthophila</taxon>
        <taxon>Apidae</taxon>
        <taxon>Tetragonisca</taxon>
    </lineage>
</organism>
<sequence>MSEQFRRCSHTGFVQRLRLASVRLSKQHPHEVDGNRLGSEEIPGLVPVPVVPWCGPINASATPRPLTRGQIRLQELGSSQVRRSHFPKPCRLSRTMEEQSTRCSRTGFVRRLRLGQHSTPTSPTSNRPESGRTILPELIPVPVVPFNVIA</sequence>
<proteinExistence type="predicted"/>
<accession>A0AAW0ZBV6</accession>
<comment type="caution">
    <text evidence="1">The sequence shown here is derived from an EMBL/GenBank/DDBJ whole genome shotgun (WGS) entry which is preliminary data.</text>
</comment>
<reference evidence="1 2" key="1">
    <citation type="submission" date="2024-05" db="EMBL/GenBank/DDBJ databases">
        <title>The nuclear and mitochondrial genome assemblies of Tetragonisca angustula (Apidae: Meliponini), a tiny yet remarkable pollinator in the Neotropics.</title>
        <authorList>
            <person name="Ferrari R."/>
            <person name="Ricardo P.C."/>
            <person name="Dias F.C."/>
            <person name="Araujo N.S."/>
            <person name="Soares D.O."/>
            <person name="Zhou Q.-S."/>
            <person name="Zhu C.-D."/>
            <person name="Coutinho L."/>
            <person name="Airas M.C."/>
            <person name="Batista T.M."/>
        </authorList>
    </citation>
    <scope>NUCLEOTIDE SEQUENCE [LARGE SCALE GENOMIC DNA]</scope>
    <source>
        <strain evidence="1">ASF017062</strain>
        <tissue evidence="1">Abdomen</tissue>
    </source>
</reference>
<protein>
    <submittedName>
        <fullName evidence="1">Uncharacterized protein</fullName>
    </submittedName>
</protein>
<dbReference type="EMBL" id="JAWNGG020000290">
    <property type="protein sequence ID" value="KAK9295070.1"/>
    <property type="molecule type" value="Genomic_DNA"/>
</dbReference>